<reference evidence="1 2" key="1">
    <citation type="submission" date="2014-04" db="EMBL/GenBank/DDBJ databases">
        <authorList>
            <consortium name="DOE Joint Genome Institute"/>
            <person name="Kuo A."/>
            <person name="Ruytinx J."/>
            <person name="Rineau F."/>
            <person name="Colpaert J."/>
            <person name="Kohler A."/>
            <person name="Nagy L.G."/>
            <person name="Floudas D."/>
            <person name="Copeland A."/>
            <person name="Barry K.W."/>
            <person name="Cichocki N."/>
            <person name="Veneault-Fourrey C."/>
            <person name="LaButti K."/>
            <person name="Lindquist E.A."/>
            <person name="Lipzen A."/>
            <person name="Lundell T."/>
            <person name="Morin E."/>
            <person name="Murat C."/>
            <person name="Sun H."/>
            <person name="Tunlid A."/>
            <person name="Henrissat B."/>
            <person name="Grigoriev I.V."/>
            <person name="Hibbett D.S."/>
            <person name="Martin F."/>
            <person name="Nordberg H.P."/>
            <person name="Cantor M.N."/>
            <person name="Hua S.X."/>
        </authorList>
    </citation>
    <scope>NUCLEOTIDE SEQUENCE [LARGE SCALE GENOMIC DNA]</scope>
    <source>
        <strain evidence="1 2">UH-Slu-Lm8-n1</strain>
    </source>
</reference>
<dbReference type="AlphaFoldDB" id="A0A0D0A1I6"/>
<proteinExistence type="predicted"/>
<feature type="non-terminal residue" evidence="1">
    <location>
        <position position="1"/>
    </location>
</feature>
<evidence type="ECO:0000313" key="1">
    <source>
        <dbReference type="EMBL" id="KIK31989.1"/>
    </source>
</evidence>
<name>A0A0D0A1I6_9AGAM</name>
<dbReference type="InParanoid" id="A0A0D0A1I6"/>
<accession>A0A0D0A1I6</accession>
<reference evidence="2" key="2">
    <citation type="submission" date="2015-01" db="EMBL/GenBank/DDBJ databases">
        <title>Evolutionary Origins and Diversification of the Mycorrhizal Mutualists.</title>
        <authorList>
            <consortium name="DOE Joint Genome Institute"/>
            <consortium name="Mycorrhizal Genomics Consortium"/>
            <person name="Kohler A."/>
            <person name="Kuo A."/>
            <person name="Nagy L.G."/>
            <person name="Floudas D."/>
            <person name="Copeland A."/>
            <person name="Barry K.W."/>
            <person name="Cichocki N."/>
            <person name="Veneault-Fourrey C."/>
            <person name="LaButti K."/>
            <person name="Lindquist E.A."/>
            <person name="Lipzen A."/>
            <person name="Lundell T."/>
            <person name="Morin E."/>
            <person name="Murat C."/>
            <person name="Riley R."/>
            <person name="Ohm R."/>
            <person name="Sun H."/>
            <person name="Tunlid A."/>
            <person name="Henrissat B."/>
            <person name="Grigoriev I.V."/>
            <person name="Hibbett D.S."/>
            <person name="Martin F."/>
        </authorList>
    </citation>
    <scope>NUCLEOTIDE SEQUENCE [LARGE SCALE GENOMIC DNA]</scope>
    <source>
        <strain evidence="2">UH-Slu-Lm8-n1</strain>
    </source>
</reference>
<dbReference type="EMBL" id="KN836481">
    <property type="protein sequence ID" value="KIK31989.1"/>
    <property type="molecule type" value="Genomic_DNA"/>
</dbReference>
<dbReference type="OrthoDB" id="3224221at2759"/>
<sequence length="146" mass="16756">KFETWRKVTSTLLSDRKASGKEDEPVWVYLHSIVETLGKDGMSSDESENEVGEVQVFCLKTLPWRADFHHEMKIIDEQRLVGAANFTPRGSKPAKRFRNAINESSRPAVADLPKVFYNPSWLNEQCLPFTVSKKKFQRMEIVVAVK</sequence>
<dbReference type="Proteomes" id="UP000054485">
    <property type="component" value="Unassembled WGS sequence"/>
</dbReference>
<dbReference type="HOGENOM" id="CLU_136348_0_0_1"/>
<evidence type="ECO:0000313" key="2">
    <source>
        <dbReference type="Proteomes" id="UP000054485"/>
    </source>
</evidence>
<organism evidence="1 2">
    <name type="scientific">Suillus luteus UH-Slu-Lm8-n1</name>
    <dbReference type="NCBI Taxonomy" id="930992"/>
    <lineage>
        <taxon>Eukaryota</taxon>
        <taxon>Fungi</taxon>
        <taxon>Dikarya</taxon>
        <taxon>Basidiomycota</taxon>
        <taxon>Agaricomycotina</taxon>
        <taxon>Agaricomycetes</taxon>
        <taxon>Agaricomycetidae</taxon>
        <taxon>Boletales</taxon>
        <taxon>Suillineae</taxon>
        <taxon>Suillaceae</taxon>
        <taxon>Suillus</taxon>
    </lineage>
</organism>
<keyword evidence="2" id="KW-1185">Reference proteome</keyword>
<dbReference type="STRING" id="930992.A0A0D0A1I6"/>
<protein>
    <submittedName>
        <fullName evidence="1">Uncharacterized protein</fullName>
    </submittedName>
</protein>
<gene>
    <name evidence="1" type="ORF">CY34DRAFT_111153</name>
</gene>